<dbReference type="InterPro" id="IPR003599">
    <property type="entry name" value="Ig_sub"/>
</dbReference>
<evidence type="ECO:0000313" key="7">
    <source>
        <dbReference type="EMBL" id="NWQ93548.1"/>
    </source>
</evidence>
<keyword evidence="2 5" id="KW-0812">Transmembrane</keyword>
<evidence type="ECO:0000256" key="3">
    <source>
        <dbReference type="ARBA" id="ARBA00023136"/>
    </source>
</evidence>
<feature type="non-terminal residue" evidence="7">
    <location>
        <position position="1"/>
    </location>
</feature>
<keyword evidence="3 5" id="KW-0472">Membrane</keyword>
<feature type="domain" description="Ig-like" evidence="6">
    <location>
        <begin position="1"/>
        <end position="110"/>
    </location>
</feature>
<dbReference type="InterPro" id="IPR013106">
    <property type="entry name" value="Ig_V-set"/>
</dbReference>
<dbReference type="AlphaFoldDB" id="A0A7K4T6F4"/>
<evidence type="ECO:0000313" key="8">
    <source>
        <dbReference type="Proteomes" id="UP000574691"/>
    </source>
</evidence>
<comment type="caution">
    <text evidence="7">The sequence shown here is derived from an EMBL/GenBank/DDBJ whole genome shotgun (WGS) entry which is preliminary data.</text>
</comment>
<dbReference type="EMBL" id="VYXH01008176">
    <property type="protein sequence ID" value="NWQ93548.1"/>
    <property type="molecule type" value="Genomic_DNA"/>
</dbReference>
<evidence type="ECO:0000256" key="5">
    <source>
        <dbReference type="SAM" id="Phobius"/>
    </source>
</evidence>
<comment type="subcellular location">
    <subcellularLocation>
        <location evidence="1">Membrane</location>
    </subcellularLocation>
</comment>
<accession>A0A7K4T6F4</accession>
<feature type="region of interest" description="Disordered" evidence="4">
    <location>
        <begin position="463"/>
        <end position="485"/>
    </location>
</feature>
<feature type="transmembrane region" description="Helical" evidence="5">
    <location>
        <begin position="410"/>
        <end position="431"/>
    </location>
</feature>
<name>A0A7K4T6F4_9CHAR</name>
<dbReference type="SMART" id="SM00406">
    <property type="entry name" value="IGv"/>
    <property type="match status" value="3"/>
</dbReference>
<dbReference type="SMART" id="SM00409">
    <property type="entry name" value="IG"/>
    <property type="match status" value="3"/>
</dbReference>
<dbReference type="Proteomes" id="UP000574691">
    <property type="component" value="Unassembled WGS sequence"/>
</dbReference>
<dbReference type="GO" id="GO:0005886">
    <property type="term" value="C:plasma membrane"/>
    <property type="evidence" value="ECO:0007669"/>
    <property type="project" value="UniProtKB-SubCell"/>
</dbReference>
<gene>
    <name evidence="7" type="primary">Pigr</name>
    <name evidence="7" type="ORF">BURBIS_R15641</name>
</gene>
<feature type="compositionally biased region" description="Basic and acidic residues" evidence="4">
    <location>
        <begin position="475"/>
        <end position="485"/>
    </location>
</feature>
<dbReference type="InterPro" id="IPR036179">
    <property type="entry name" value="Ig-like_dom_sf"/>
</dbReference>
<dbReference type="PANTHER" id="PTHR11860">
    <property type="entry name" value="POLYMERIC-IMMUNOGLOBULIN RECEPTOR"/>
    <property type="match status" value="1"/>
</dbReference>
<dbReference type="GO" id="GO:0004888">
    <property type="term" value="F:transmembrane signaling receptor activity"/>
    <property type="evidence" value="ECO:0007669"/>
    <property type="project" value="TreeGrafter"/>
</dbReference>
<dbReference type="PROSITE" id="PS50835">
    <property type="entry name" value="IG_LIKE"/>
    <property type="match status" value="2"/>
</dbReference>
<protein>
    <submittedName>
        <fullName evidence="7">PIGR protein</fullName>
    </submittedName>
</protein>
<keyword evidence="5" id="KW-1133">Transmembrane helix</keyword>
<feature type="non-terminal residue" evidence="7">
    <location>
        <position position="501"/>
    </location>
</feature>
<dbReference type="GO" id="GO:0005576">
    <property type="term" value="C:extracellular region"/>
    <property type="evidence" value="ECO:0007669"/>
    <property type="project" value="UniProtKB-SubCell"/>
</dbReference>
<dbReference type="SUPFAM" id="SSF48726">
    <property type="entry name" value="Immunoglobulin"/>
    <property type="match status" value="3"/>
</dbReference>
<dbReference type="CDD" id="cd05716">
    <property type="entry name" value="IgV_pIgR_like"/>
    <property type="match status" value="3"/>
</dbReference>
<keyword evidence="8" id="KW-1185">Reference proteome</keyword>
<dbReference type="InterPro" id="IPR013783">
    <property type="entry name" value="Ig-like_fold"/>
</dbReference>
<proteinExistence type="predicted"/>
<evidence type="ECO:0000256" key="1">
    <source>
        <dbReference type="ARBA" id="ARBA00004370"/>
    </source>
</evidence>
<evidence type="ECO:0000259" key="6">
    <source>
        <dbReference type="PROSITE" id="PS50835"/>
    </source>
</evidence>
<evidence type="ECO:0000256" key="4">
    <source>
        <dbReference type="SAM" id="MobiDB-lite"/>
    </source>
</evidence>
<dbReference type="Gene3D" id="2.60.40.10">
    <property type="entry name" value="Immunoglobulins"/>
    <property type="match status" value="3"/>
</dbReference>
<dbReference type="InterPro" id="IPR050671">
    <property type="entry name" value="CD300_family_receptors"/>
</dbReference>
<dbReference type="InterPro" id="IPR007110">
    <property type="entry name" value="Ig-like_dom"/>
</dbReference>
<feature type="domain" description="Ig-like" evidence="6">
    <location>
        <begin position="228"/>
        <end position="330"/>
    </location>
</feature>
<organism evidence="7 8">
    <name type="scientific">Burhinus bistriatus</name>
    <dbReference type="NCBI Taxonomy" id="240201"/>
    <lineage>
        <taxon>Eukaryota</taxon>
        <taxon>Metazoa</taxon>
        <taxon>Chordata</taxon>
        <taxon>Craniata</taxon>
        <taxon>Vertebrata</taxon>
        <taxon>Euteleostomi</taxon>
        <taxon>Archelosauria</taxon>
        <taxon>Archosauria</taxon>
        <taxon>Dinosauria</taxon>
        <taxon>Saurischia</taxon>
        <taxon>Theropoda</taxon>
        <taxon>Coelurosauria</taxon>
        <taxon>Aves</taxon>
        <taxon>Neognathae</taxon>
        <taxon>Neoaves</taxon>
        <taxon>Charadriiformes</taxon>
        <taxon>Burhinidae</taxon>
        <taxon>Burhinus</taxon>
    </lineage>
</organism>
<dbReference type="PANTHER" id="PTHR11860:SF49">
    <property type="entry name" value="HIGH AFFINITY IMMUNOGLOBULIN ALPHA AND IMMUNOGLOBULIN MU FC RECEPTOR"/>
    <property type="match status" value="1"/>
</dbReference>
<sequence length="501" mass="54610">PVSSTLYGSRFLTGQVGGSVTHQCFYSIMPANKHDRKYWCRIAGNGVCYTIISTTGYTSEDHAGRVALEDIPENGTFTVTMTELKKSDTGTYRCGIGTTNRDLYVSLNLTVLADADALGPIELVWGELRGSVTVLCSPGDTQGGEKRFWCKLGRTGCTLIANTDGYVGRSYQGRISITPQERSGAFKILINDLKKEDSGLYRCGTGRLSGRDSQQVVALQMTAASTLPKRPKFLSGTVGGSLSLKCHYDPKGNYEKKYLCRWKEASCSLLVDADGFVHESYKGRIQIASSDRENGTYTVVMRHLREEDAGWYWCGAKNGHTEHTSSVKLRIEKEAWSSQDPETSTLVKPTLSSSLAAYSTPTQRSITGLTYTTGTVTESTSTLLPAAPPRTFVTSPGEVYRESSSGESRLLPVVLPALILLIFITITFLALTKIKLQKETGEERSTAGNLAAAPMRSDLNPVKEQTMEETPSPEKVGECRTDPGKRRWVFSGTGTASVVSL</sequence>
<dbReference type="Pfam" id="PF07686">
    <property type="entry name" value="V-set"/>
    <property type="match status" value="3"/>
</dbReference>
<reference evidence="7 8" key="1">
    <citation type="submission" date="2019-09" db="EMBL/GenBank/DDBJ databases">
        <title>Bird 10,000 Genomes (B10K) Project - Family phase.</title>
        <authorList>
            <person name="Zhang G."/>
        </authorList>
    </citation>
    <scope>NUCLEOTIDE SEQUENCE [LARGE SCALE GENOMIC DNA]</scope>
    <source>
        <strain evidence="7">B10K-DU-001-64</strain>
        <tissue evidence="7">Muscle</tissue>
    </source>
</reference>
<evidence type="ECO:0000256" key="2">
    <source>
        <dbReference type="ARBA" id="ARBA00022692"/>
    </source>
</evidence>